<dbReference type="EMBL" id="PYDT01000011">
    <property type="protein sequence ID" value="THU44799.1"/>
    <property type="molecule type" value="Genomic_DNA"/>
</dbReference>
<accession>A0A4S8IAQ6</accession>
<name>A0A4S8IAQ6_MUSBA</name>
<reference evidence="1 2" key="1">
    <citation type="journal article" date="2019" name="Nat. Plants">
        <title>Genome sequencing of Musa balbisiana reveals subgenome evolution and function divergence in polyploid bananas.</title>
        <authorList>
            <person name="Yao X."/>
        </authorList>
    </citation>
    <scope>NUCLEOTIDE SEQUENCE [LARGE SCALE GENOMIC DNA]</scope>
    <source>
        <strain evidence="2">cv. DH-PKW</strain>
        <tissue evidence="1">Leaves</tissue>
    </source>
</reference>
<evidence type="ECO:0000313" key="2">
    <source>
        <dbReference type="Proteomes" id="UP000317650"/>
    </source>
</evidence>
<dbReference type="Proteomes" id="UP000317650">
    <property type="component" value="Chromosome 2"/>
</dbReference>
<dbReference type="AlphaFoldDB" id="A0A4S8IAQ6"/>
<dbReference type="PANTHER" id="PTHR47512">
    <property type="entry name" value="EXPRESSED PROTEIN"/>
    <property type="match status" value="1"/>
</dbReference>
<evidence type="ECO:0000313" key="1">
    <source>
        <dbReference type="EMBL" id="THU44799.1"/>
    </source>
</evidence>
<comment type="caution">
    <text evidence="1">The sequence shown here is derived from an EMBL/GenBank/DDBJ whole genome shotgun (WGS) entry which is preliminary data.</text>
</comment>
<dbReference type="STRING" id="52838.A0A4S8IAQ6"/>
<keyword evidence="2" id="KW-1185">Reference proteome</keyword>
<protein>
    <submittedName>
        <fullName evidence="1">Uncharacterized protein</fullName>
    </submittedName>
</protein>
<proteinExistence type="predicted"/>
<organism evidence="1 2">
    <name type="scientific">Musa balbisiana</name>
    <name type="common">Banana</name>
    <dbReference type="NCBI Taxonomy" id="52838"/>
    <lineage>
        <taxon>Eukaryota</taxon>
        <taxon>Viridiplantae</taxon>
        <taxon>Streptophyta</taxon>
        <taxon>Embryophyta</taxon>
        <taxon>Tracheophyta</taxon>
        <taxon>Spermatophyta</taxon>
        <taxon>Magnoliopsida</taxon>
        <taxon>Liliopsida</taxon>
        <taxon>Zingiberales</taxon>
        <taxon>Musaceae</taxon>
        <taxon>Musa</taxon>
    </lineage>
</organism>
<sequence length="145" mass="16183">MMTTPCGPFRSIRVPTPTATTTSCLKKKKKMSMLNDEPRLPEFTGKHTRFIYNSDDEMVREKEAMGGAAVSPSVLVLKGLPRPQGKHLRFQEEDEYGFQVIASPTPAGNRSEEQHDPRLPKLWLGPTGVFPIRHPPLANGVLFVL</sequence>
<gene>
    <name evidence="1" type="ORF">C4D60_Mb02t11170</name>
</gene>
<dbReference type="PANTHER" id="PTHR47512:SF3">
    <property type="entry name" value="CHALCONE-FLAVONONE ISOMERASE FAMILY PROTEIN"/>
    <property type="match status" value="1"/>
</dbReference>